<reference evidence="1" key="1">
    <citation type="submission" date="2021-03" db="EMBL/GenBank/DDBJ databases">
        <authorList>
            <consortium name="DOE Joint Genome Institute"/>
            <person name="Ahrendt S."/>
            <person name="Looney B.P."/>
            <person name="Miyauchi S."/>
            <person name="Morin E."/>
            <person name="Drula E."/>
            <person name="Courty P.E."/>
            <person name="Chicoki N."/>
            <person name="Fauchery L."/>
            <person name="Kohler A."/>
            <person name="Kuo A."/>
            <person name="Labutti K."/>
            <person name="Pangilinan J."/>
            <person name="Lipzen A."/>
            <person name="Riley R."/>
            <person name="Andreopoulos W."/>
            <person name="He G."/>
            <person name="Johnson J."/>
            <person name="Barry K.W."/>
            <person name="Grigoriev I.V."/>
            <person name="Nagy L."/>
            <person name="Hibbett D."/>
            <person name="Henrissat B."/>
            <person name="Matheny P.B."/>
            <person name="Labbe J."/>
            <person name="Martin F."/>
        </authorList>
    </citation>
    <scope>NUCLEOTIDE SEQUENCE</scope>
    <source>
        <strain evidence="1">HHB10654</strain>
    </source>
</reference>
<evidence type="ECO:0000313" key="2">
    <source>
        <dbReference type="Proteomes" id="UP000814140"/>
    </source>
</evidence>
<sequence>MHVLLHVRRRRQRSPPSRRGFPRCRCRQRSPRCSRPHPRRHRRRVPAPPPPRPRRRCRRRVLALAAVTPSSPVVIVLTHAHCCVRRRARRRRQRPRRPPLLASAGTRPSPFPPLDALTLTIRAVAVVLAPPPSSPARAPSPAASVRQYLALPFPSSRRSPPRYSRRRCRFQCAPRRRCQHTPRPVAASVHELLALAPLHPLDALILATRSVVIALPFALPPSLPARAPSVELTPASVHQSTFGVSTPPPYAVAALVVAVPPGACRLYHPRTAVHHPFP</sequence>
<comment type="caution">
    <text evidence="1">The sequence shown here is derived from an EMBL/GenBank/DDBJ whole genome shotgun (WGS) entry which is preliminary data.</text>
</comment>
<proteinExistence type="predicted"/>
<reference evidence="1" key="2">
    <citation type="journal article" date="2022" name="New Phytol.">
        <title>Evolutionary transition to the ectomycorrhizal habit in the genomes of a hyperdiverse lineage of mushroom-forming fungi.</title>
        <authorList>
            <person name="Looney B."/>
            <person name="Miyauchi S."/>
            <person name="Morin E."/>
            <person name="Drula E."/>
            <person name="Courty P.E."/>
            <person name="Kohler A."/>
            <person name="Kuo A."/>
            <person name="LaButti K."/>
            <person name="Pangilinan J."/>
            <person name="Lipzen A."/>
            <person name="Riley R."/>
            <person name="Andreopoulos W."/>
            <person name="He G."/>
            <person name="Johnson J."/>
            <person name="Nolan M."/>
            <person name="Tritt A."/>
            <person name="Barry K.W."/>
            <person name="Grigoriev I.V."/>
            <person name="Nagy L.G."/>
            <person name="Hibbett D."/>
            <person name="Henrissat B."/>
            <person name="Matheny P.B."/>
            <person name="Labbe J."/>
            <person name="Martin F.M."/>
        </authorList>
    </citation>
    <scope>NUCLEOTIDE SEQUENCE</scope>
    <source>
        <strain evidence="1">HHB10654</strain>
    </source>
</reference>
<protein>
    <submittedName>
        <fullName evidence="1">Uncharacterized protein</fullName>
    </submittedName>
</protein>
<dbReference type="EMBL" id="MU277316">
    <property type="protein sequence ID" value="KAI0055049.1"/>
    <property type="molecule type" value="Genomic_DNA"/>
</dbReference>
<name>A0ACB8SFB6_9AGAM</name>
<accession>A0ACB8SFB6</accession>
<organism evidence="1 2">
    <name type="scientific">Artomyces pyxidatus</name>
    <dbReference type="NCBI Taxonomy" id="48021"/>
    <lineage>
        <taxon>Eukaryota</taxon>
        <taxon>Fungi</taxon>
        <taxon>Dikarya</taxon>
        <taxon>Basidiomycota</taxon>
        <taxon>Agaricomycotina</taxon>
        <taxon>Agaricomycetes</taxon>
        <taxon>Russulales</taxon>
        <taxon>Auriscalpiaceae</taxon>
        <taxon>Artomyces</taxon>
    </lineage>
</organism>
<evidence type="ECO:0000313" key="1">
    <source>
        <dbReference type="EMBL" id="KAI0055049.1"/>
    </source>
</evidence>
<dbReference type="Proteomes" id="UP000814140">
    <property type="component" value="Unassembled WGS sequence"/>
</dbReference>
<keyword evidence="2" id="KW-1185">Reference proteome</keyword>
<gene>
    <name evidence="1" type="ORF">BV25DRAFT_1922145</name>
</gene>